<dbReference type="Proteomes" id="UP000233551">
    <property type="component" value="Unassembled WGS sequence"/>
</dbReference>
<dbReference type="Pfam" id="PF03732">
    <property type="entry name" value="Retrotrans_gag"/>
    <property type="match status" value="1"/>
</dbReference>
<sequence>MPNARRLIRQPPIPQDEEDEDYEKDNDMASVGSVQKARGVRNEGRRLGRNDSDAYIKWERNMELVFDCHNYSEGKKVKLAAVEFTDYAIVWWDKLVKERRRNHERLIETWDEMKVVMRRRFVPSYYYWDLHLKLQSLRHGTKSMEDYHKEMEIVLIRTNIEEYEEATMARFLCGLNQEIANVVELLHYVEIEEIVSIAMKVERQLKRGRSASCVNVASKLLVDKLGLRTLKYPRPYKLQWLNGSEEVKGLGDLFPKELPKGLPTIKGIENQIDFVPGAAILNRLAYRSNLEETKELQSQVDKLLAKGHKCIFCMDRVVFLGFVVSARSIQVDKEKEKRPITYFSEKPSGAASNYSTYDKELYALVRALKTWQHYL</sequence>
<comment type="caution">
    <text evidence="10">The sequence shown here is derived from an EMBL/GenBank/DDBJ whole genome shotgun (WGS) entry which is preliminary data.</text>
</comment>
<keyword evidence="5" id="KW-0378">Hydrolase</keyword>
<organism evidence="10 11">
    <name type="scientific">Punica granatum</name>
    <name type="common">Pomegranate</name>
    <dbReference type="NCBI Taxonomy" id="22663"/>
    <lineage>
        <taxon>Eukaryota</taxon>
        <taxon>Viridiplantae</taxon>
        <taxon>Streptophyta</taxon>
        <taxon>Embryophyta</taxon>
        <taxon>Tracheophyta</taxon>
        <taxon>Spermatophyta</taxon>
        <taxon>Magnoliopsida</taxon>
        <taxon>eudicotyledons</taxon>
        <taxon>Gunneridae</taxon>
        <taxon>Pentapetalae</taxon>
        <taxon>rosids</taxon>
        <taxon>malvids</taxon>
        <taxon>Myrtales</taxon>
        <taxon>Lythraceae</taxon>
        <taxon>Punica</taxon>
    </lineage>
</organism>
<dbReference type="InterPro" id="IPR041373">
    <property type="entry name" value="RT_RNaseH"/>
</dbReference>
<evidence type="ECO:0000313" key="10">
    <source>
        <dbReference type="EMBL" id="PKI34308.1"/>
    </source>
</evidence>
<evidence type="ECO:0000256" key="3">
    <source>
        <dbReference type="ARBA" id="ARBA00022722"/>
    </source>
</evidence>
<feature type="domain" description="Reverse transcriptase RNase H-like" evidence="9">
    <location>
        <begin position="324"/>
        <end position="375"/>
    </location>
</feature>
<keyword evidence="1" id="KW-0808">Transferase</keyword>
<dbReference type="SUPFAM" id="SSF56672">
    <property type="entry name" value="DNA/RNA polymerases"/>
    <property type="match status" value="1"/>
</dbReference>
<dbReference type="InterPro" id="IPR005162">
    <property type="entry name" value="Retrotrans_gag_dom"/>
</dbReference>
<proteinExistence type="predicted"/>
<dbReference type="GO" id="GO:0003964">
    <property type="term" value="F:RNA-directed DNA polymerase activity"/>
    <property type="evidence" value="ECO:0007669"/>
    <property type="project" value="UniProtKB-KW"/>
</dbReference>
<feature type="compositionally biased region" description="Acidic residues" evidence="7">
    <location>
        <begin position="15"/>
        <end position="24"/>
    </location>
</feature>
<evidence type="ECO:0000313" key="11">
    <source>
        <dbReference type="Proteomes" id="UP000233551"/>
    </source>
</evidence>
<accession>A0A2I0HRF5</accession>
<dbReference type="GO" id="GO:0004519">
    <property type="term" value="F:endonuclease activity"/>
    <property type="evidence" value="ECO:0007669"/>
    <property type="project" value="UniProtKB-KW"/>
</dbReference>
<evidence type="ECO:0008006" key="12">
    <source>
        <dbReference type="Google" id="ProtNLM"/>
    </source>
</evidence>
<evidence type="ECO:0000256" key="6">
    <source>
        <dbReference type="ARBA" id="ARBA00022918"/>
    </source>
</evidence>
<keyword evidence="4" id="KW-0255">Endonuclease</keyword>
<protein>
    <recommendedName>
        <fullName evidence="12">Retrotransposon gag domain-containing protein</fullName>
    </recommendedName>
</protein>
<dbReference type="PANTHER" id="PTHR35046">
    <property type="entry name" value="ZINC KNUCKLE (CCHC-TYPE) FAMILY PROTEIN"/>
    <property type="match status" value="1"/>
</dbReference>
<evidence type="ECO:0000259" key="9">
    <source>
        <dbReference type="Pfam" id="PF17917"/>
    </source>
</evidence>
<evidence type="ECO:0000256" key="1">
    <source>
        <dbReference type="ARBA" id="ARBA00022679"/>
    </source>
</evidence>
<evidence type="ECO:0000259" key="8">
    <source>
        <dbReference type="Pfam" id="PF03732"/>
    </source>
</evidence>
<keyword evidence="11" id="KW-1185">Reference proteome</keyword>
<evidence type="ECO:0000256" key="7">
    <source>
        <dbReference type="SAM" id="MobiDB-lite"/>
    </source>
</evidence>
<keyword evidence="2" id="KW-0548">Nucleotidyltransferase</keyword>
<dbReference type="Pfam" id="PF17917">
    <property type="entry name" value="RT_RNaseH"/>
    <property type="match status" value="1"/>
</dbReference>
<keyword evidence="3" id="KW-0540">Nuclease</keyword>
<dbReference type="GO" id="GO:0016787">
    <property type="term" value="F:hydrolase activity"/>
    <property type="evidence" value="ECO:0007669"/>
    <property type="project" value="UniProtKB-KW"/>
</dbReference>
<evidence type="ECO:0000256" key="4">
    <source>
        <dbReference type="ARBA" id="ARBA00022759"/>
    </source>
</evidence>
<reference evidence="10 11" key="1">
    <citation type="submission" date="2017-11" db="EMBL/GenBank/DDBJ databases">
        <title>De-novo sequencing of pomegranate (Punica granatum L.) genome.</title>
        <authorList>
            <person name="Akparov Z."/>
            <person name="Amiraslanov A."/>
            <person name="Hajiyeva S."/>
            <person name="Abbasov M."/>
            <person name="Kaur K."/>
            <person name="Hamwieh A."/>
            <person name="Solovyev V."/>
            <person name="Salamov A."/>
            <person name="Braich B."/>
            <person name="Kosarev P."/>
            <person name="Mahmoud A."/>
            <person name="Hajiyev E."/>
            <person name="Babayeva S."/>
            <person name="Izzatullayeva V."/>
            <person name="Mammadov A."/>
            <person name="Mammadov A."/>
            <person name="Sharifova S."/>
            <person name="Ojaghi J."/>
            <person name="Eynullazada K."/>
            <person name="Bayramov B."/>
            <person name="Abdulazimova A."/>
            <person name="Shahmuradov I."/>
        </authorList>
    </citation>
    <scope>NUCLEOTIDE SEQUENCE [LARGE SCALE GENOMIC DNA]</scope>
    <source>
        <strain evidence="11">cv. AG2017</strain>
        <tissue evidence="10">Leaf</tissue>
    </source>
</reference>
<dbReference type="InterPro" id="IPR043502">
    <property type="entry name" value="DNA/RNA_pol_sf"/>
</dbReference>
<name>A0A2I0HRF5_PUNGR</name>
<feature type="region of interest" description="Disordered" evidence="7">
    <location>
        <begin position="1"/>
        <end position="45"/>
    </location>
</feature>
<dbReference type="AlphaFoldDB" id="A0A2I0HRF5"/>
<evidence type="ECO:0000256" key="5">
    <source>
        <dbReference type="ARBA" id="ARBA00022801"/>
    </source>
</evidence>
<keyword evidence="6" id="KW-0695">RNA-directed DNA polymerase</keyword>
<gene>
    <name evidence="10" type="ORF">CRG98_045306</name>
</gene>
<feature type="domain" description="Retrotransposon gag" evidence="8">
    <location>
        <begin position="78"/>
        <end position="177"/>
    </location>
</feature>
<evidence type="ECO:0000256" key="2">
    <source>
        <dbReference type="ARBA" id="ARBA00022695"/>
    </source>
</evidence>
<dbReference type="PANTHER" id="PTHR35046:SF9">
    <property type="entry name" value="RNA-DIRECTED DNA POLYMERASE"/>
    <property type="match status" value="1"/>
</dbReference>
<dbReference type="EMBL" id="PGOL01005994">
    <property type="protein sequence ID" value="PKI34308.1"/>
    <property type="molecule type" value="Genomic_DNA"/>
</dbReference>